<keyword evidence="5" id="KW-0862">Zinc</keyword>
<organism evidence="8 9">
    <name type="scientific">Caenorhabditis briggsae</name>
    <dbReference type="NCBI Taxonomy" id="6238"/>
    <lineage>
        <taxon>Eukaryota</taxon>
        <taxon>Metazoa</taxon>
        <taxon>Ecdysozoa</taxon>
        <taxon>Nematoda</taxon>
        <taxon>Chromadorea</taxon>
        <taxon>Rhabditida</taxon>
        <taxon>Rhabditina</taxon>
        <taxon>Rhabditomorpha</taxon>
        <taxon>Rhabditoidea</taxon>
        <taxon>Rhabditidae</taxon>
        <taxon>Peloderinae</taxon>
        <taxon>Caenorhabditis</taxon>
    </lineage>
</organism>
<dbReference type="CDD" id="cd20335">
    <property type="entry name" value="BRcat_RBR"/>
    <property type="match status" value="1"/>
</dbReference>
<evidence type="ECO:0000256" key="3">
    <source>
        <dbReference type="ARBA" id="ARBA00022771"/>
    </source>
</evidence>
<dbReference type="GO" id="GO:0043130">
    <property type="term" value="F:ubiquitin binding"/>
    <property type="evidence" value="ECO:0000318"/>
    <property type="project" value="GO_Central"/>
</dbReference>
<evidence type="ECO:0000313" key="9">
    <source>
        <dbReference type="Proteomes" id="UP000008549"/>
    </source>
</evidence>
<evidence type="ECO:0000313" key="10">
    <source>
        <dbReference type="WormBase" id="CBG20167"/>
    </source>
</evidence>
<evidence type="ECO:0000256" key="6">
    <source>
        <dbReference type="PROSITE-ProRule" id="PRU00175"/>
    </source>
</evidence>
<dbReference type="eggNOG" id="KOG1812">
    <property type="taxonomic scope" value="Eukaryota"/>
</dbReference>
<dbReference type="GeneID" id="8584538"/>
<gene>
    <name evidence="8 10" type="ORF">CBG20167</name>
    <name evidence="8" type="ORF">CBG_20167</name>
</gene>
<dbReference type="GO" id="GO:0071797">
    <property type="term" value="C:LUBAC complex"/>
    <property type="evidence" value="ECO:0000318"/>
    <property type="project" value="GO_Central"/>
</dbReference>
<keyword evidence="3 6" id="KW-0863">Zinc-finger</keyword>
<dbReference type="RefSeq" id="XP_045096974.1">
    <property type="nucleotide sequence ID" value="XM_045244454.1"/>
</dbReference>
<evidence type="ECO:0000256" key="2">
    <source>
        <dbReference type="ARBA" id="ARBA00022723"/>
    </source>
</evidence>
<keyword evidence="2" id="KW-0479">Metal-binding</keyword>
<dbReference type="InterPro" id="IPR001841">
    <property type="entry name" value="Znf_RING"/>
</dbReference>
<dbReference type="PROSITE" id="PS50089">
    <property type="entry name" value="ZF_RING_2"/>
    <property type="match status" value="1"/>
</dbReference>
<dbReference type="HOGENOM" id="CLU_514124_0_0_1"/>
<dbReference type="CTD" id="8584538"/>
<dbReference type="InterPro" id="IPR013083">
    <property type="entry name" value="Znf_RING/FYVE/PHD"/>
</dbReference>
<proteinExistence type="predicted"/>
<comment type="pathway">
    <text evidence="1">Protein modification; protein ubiquitination.</text>
</comment>
<dbReference type="Gene3D" id="3.30.40.10">
    <property type="entry name" value="Zinc/RING finger domain, C3HC4 (zinc finger)"/>
    <property type="match status" value="1"/>
</dbReference>
<protein>
    <submittedName>
        <fullName evidence="8">Protein CBG20167</fullName>
    </submittedName>
</protein>
<dbReference type="PANTHER" id="PTHR22770">
    <property type="entry name" value="UBIQUITIN CONJUGATING ENZYME 7 INTERACTING PROTEIN-RELATED"/>
    <property type="match status" value="1"/>
</dbReference>
<dbReference type="InParanoid" id="A8XX96"/>
<name>A8XX96_CAEBR</name>
<dbReference type="InterPro" id="IPR017907">
    <property type="entry name" value="Znf_RING_CS"/>
</dbReference>
<dbReference type="GO" id="GO:0043161">
    <property type="term" value="P:proteasome-mediated ubiquitin-dependent protein catabolic process"/>
    <property type="evidence" value="ECO:0000318"/>
    <property type="project" value="GO_Central"/>
</dbReference>
<dbReference type="InterPro" id="IPR051628">
    <property type="entry name" value="LUBAC_E3_Ligases"/>
</dbReference>
<dbReference type="PANTHER" id="PTHR22770:SF13">
    <property type="entry name" value="RING-TYPE DOMAIN-CONTAINING PROTEIN"/>
    <property type="match status" value="1"/>
</dbReference>
<reference evidence="8 9" key="1">
    <citation type="journal article" date="2003" name="PLoS Biol.">
        <title>The genome sequence of Caenorhabditis briggsae: a platform for comparative genomics.</title>
        <authorList>
            <person name="Stein L.D."/>
            <person name="Bao Z."/>
            <person name="Blasiar D."/>
            <person name="Blumenthal T."/>
            <person name="Brent M.R."/>
            <person name="Chen N."/>
            <person name="Chinwalla A."/>
            <person name="Clarke L."/>
            <person name="Clee C."/>
            <person name="Coghlan A."/>
            <person name="Coulson A."/>
            <person name="D'Eustachio P."/>
            <person name="Fitch D.H."/>
            <person name="Fulton L.A."/>
            <person name="Fulton R.E."/>
            <person name="Griffiths-Jones S."/>
            <person name="Harris T.W."/>
            <person name="Hillier L.W."/>
            <person name="Kamath R."/>
            <person name="Kuwabara P.E."/>
            <person name="Mardis E.R."/>
            <person name="Marra M.A."/>
            <person name="Miner T.L."/>
            <person name="Minx P."/>
            <person name="Mullikin J.C."/>
            <person name="Plumb R.W."/>
            <person name="Rogers J."/>
            <person name="Schein J.E."/>
            <person name="Sohrmann M."/>
            <person name="Spieth J."/>
            <person name="Stajich J.E."/>
            <person name="Wei C."/>
            <person name="Willey D."/>
            <person name="Wilson R.K."/>
            <person name="Durbin R."/>
            <person name="Waterston R.H."/>
        </authorList>
    </citation>
    <scope>NUCLEOTIDE SEQUENCE [LARGE SCALE GENOMIC DNA]</scope>
    <source>
        <strain evidence="8 9">AF16</strain>
    </source>
</reference>
<evidence type="ECO:0000313" key="8">
    <source>
        <dbReference type="EMBL" id="CAP37265.2"/>
    </source>
</evidence>
<feature type="domain" description="RING-type" evidence="7">
    <location>
        <begin position="397"/>
        <end position="445"/>
    </location>
</feature>
<dbReference type="GO" id="GO:0004842">
    <property type="term" value="F:ubiquitin-protein transferase activity"/>
    <property type="evidence" value="ECO:0000318"/>
    <property type="project" value="GO_Central"/>
</dbReference>
<evidence type="ECO:0000256" key="5">
    <source>
        <dbReference type="ARBA" id="ARBA00022833"/>
    </source>
</evidence>
<sequence length="530" mass="60781">MPQASYFMELVHGEGPQQNQVTQAKDFYEFRLRCPIVSTRVISLPEKKQLHINQEFFPRPIRLLEFQNSQDRKKVLGVEHLNILYCNTKFYNFENLQLYIAHREISSGTLSITLENEIDKKFVCSLMQSHNVSTCFLEDKCDPSVRTIHLKSFPKNLVSLDDREFYIRRVCKKNLVELETLDRLEDPGQFHLMSQDLTICIQRELARITNMKDHWTVQHISNSDYTDDNFGMIGLEGWAFEAVRTASDRLTEILKAIELPSEELTFGIGEAFTRSLASSFEVTVDIDKFNQKLQIYGSQKEEIKRNLEKSPGVVQVASKIPVCFPYLNKQILKILNPKILENLGKSLGATKLQFNGCSREIELEGSLLAYQMLLEGLKKVSDTFFVLETTTQGSIECPACCVQIGVSKDFLRFQCGHTMCRGCANTMVRSKISDNEMRIQCLECEAQMEPREMMTFILGENFIQVTQDTKIKYLANDMRNALVNCDPNSGFCTTVDCPGIFFKGPVEQLCKECFKPYCGQCFEEHPLKTC</sequence>
<dbReference type="KEGG" id="cbr:CBG_20167"/>
<keyword evidence="9" id="KW-1185">Reference proteome</keyword>
<dbReference type="GO" id="GO:0008270">
    <property type="term" value="F:zinc ion binding"/>
    <property type="evidence" value="ECO:0007669"/>
    <property type="project" value="UniProtKB-KW"/>
</dbReference>
<dbReference type="EMBL" id="HE601013">
    <property type="protein sequence ID" value="CAP37265.2"/>
    <property type="molecule type" value="Genomic_DNA"/>
</dbReference>
<dbReference type="STRING" id="6238.A8XX96"/>
<evidence type="ECO:0000256" key="4">
    <source>
        <dbReference type="ARBA" id="ARBA00022786"/>
    </source>
</evidence>
<keyword evidence="4" id="KW-0833">Ubl conjugation pathway</keyword>
<accession>A8XX96</accession>
<dbReference type="SUPFAM" id="SSF57850">
    <property type="entry name" value="RING/U-box"/>
    <property type="match status" value="1"/>
</dbReference>
<evidence type="ECO:0000259" key="7">
    <source>
        <dbReference type="PROSITE" id="PS50089"/>
    </source>
</evidence>
<evidence type="ECO:0000256" key="1">
    <source>
        <dbReference type="ARBA" id="ARBA00004906"/>
    </source>
</evidence>
<dbReference type="WormBase" id="CBG20167">
    <property type="protein sequence ID" value="CBP26175"/>
    <property type="gene ID" value="WBGene00039222"/>
</dbReference>
<dbReference type="AlphaFoldDB" id="A8XX96"/>
<dbReference type="Proteomes" id="UP000008549">
    <property type="component" value="Unassembled WGS sequence"/>
</dbReference>
<dbReference type="PROSITE" id="PS00518">
    <property type="entry name" value="ZF_RING_1"/>
    <property type="match status" value="1"/>
</dbReference>
<dbReference type="GO" id="GO:0097039">
    <property type="term" value="P:protein linear polyubiquitination"/>
    <property type="evidence" value="ECO:0000318"/>
    <property type="project" value="GO_Central"/>
</dbReference>
<reference evidence="8 9" key="2">
    <citation type="journal article" date="2011" name="PLoS Genet.">
        <title>Caenorhabditis briggsae recombinant inbred line genotypes reveal inter-strain incompatibility and the evolution of recombination.</title>
        <authorList>
            <person name="Ross J.A."/>
            <person name="Koboldt D.C."/>
            <person name="Staisch J.E."/>
            <person name="Chamberlin H.M."/>
            <person name="Gupta B.P."/>
            <person name="Miller R.D."/>
            <person name="Baird S.E."/>
            <person name="Haag E.S."/>
        </authorList>
    </citation>
    <scope>NUCLEOTIDE SEQUENCE [LARGE SCALE GENOMIC DNA]</scope>
    <source>
        <strain evidence="8 9">AF16</strain>
    </source>
</reference>